<name>A0A919NGZ8_9ACTN</name>
<evidence type="ECO:0000313" key="2">
    <source>
        <dbReference type="Proteomes" id="UP000623608"/>
    </source>
</evidence>
<protein>
    <submittedName>
        <fullName evidence="1">Uncharacterized protein</fullName>
    </submittedName>
</protein>
<organism evidence="1 2">
    <name type="scientific">Paractinoplanes tereljensis</name>
    <dbReference type="NCBI Taxonomy" id="571912"/>
    <lineage>
        <taxon>Bacteria</taxon>
        <taxon>Bacillati</taxon>
        <taxon>Actinomycetota</taxon>
        <taxon>Actinomycetes</taxon>
        <taxon>Micromonosporales</taxon>
        <taxon>Micromonosporaceae</taxon>
        <taxon>Paractinoplanes</taxon>
    </lineage>
</organism>
<proteinExistence type="predicted"/>
<sequence>MLTETLIALGAAGGTALVEAAATDIWNTAKDRVARLFGRDTKQVTVLEARLEDTRAQLVAAPADQLEQLRERQTQVWTTRLQDLLEEQPEAAPALQELLDELARHPAMAGTATAVGTRSVAVGGNVDIRATQGSAAALTMGNVTLGVPPADPSKPGRQGD</sequence>
<keyword evidence="2" id="KW-1185">Reference proteome</keyword>
<evidence type="ECO:0000313" key="1">
    <source>
        <dbReference type="EMBL" id="GIF17939.1"/>
    </source>
</evidence>
<dbReference type="RefSeq" id="WP_203798511.1">
    <property type="nucleotide sequence ID" value="NZ_BOMY01000002.1"/>
</dbReference>
<comment type="caution">
    <text evidence="1">The sequence shown here is derived from an EMBL/GenBank/DDBJ whole genome shotgun (WGS) entry which is preliminary data.</text>
</comment>
<reference evidence="1" key="1">
    <citation type="submission" date="2021-01" db="EMBL/GenBank/DDBJ databases">
        <title>Whole genome shotgun sequence of Actinoplanes tereljensis NBRC 105297.</title>
        <authorList>
            <person name="Komaki H."/>
            <person name="Tamura T."/>
        </authorList>
    </citation>
    <scope>NUCLEOTIDE SEQUENCE</scope>
    <source>
        <strain evidence="1">NBRC 105297</strain>
    </source>
</reference>
<dbReference type="EMBL" id="BOMY01000002">
    <property type="protein sequence ID" value="GIF17939.1"/>
    <property type="molecule type" value="Genomic_DNA"/>
</dbReference>
<dbReference type="Proteomes" id="UP000623608">
    <property type="component" value="Unassembled WGS sequence"/>
</dbReference>
<dbReference type="AlphaFoldDB" id="A0A919NGZ8"/>
<gene>
    <name evidence="1" type="ORF">Ate02nite_06690</name>
</gene>
<accession>A0A919NGZ8</accession>